<dbReference type="GO" id="GO:0004401">
    <property type="term" value="F:histidinol-phosphatase activity"/>
    <property type="evidence" value="ECO:0007669"/>
    <property type="project" value="UniProtKB-EC"/>
</dbReference>
<keyword evidence="6" id="KW-0368">Histidine biosynthesis</keyword>
<dbReference type="PANTHER" id="PTHR21039">
    <property type="entry name" value="HISTIDINOL PHOSPHATASE-RELATED"/>
    <property type="match status" value="1"/>
</dbReference>
<dbReference type="InterPro" id="IPR016195">
    <property type="entry name" value="Pol/histidinol_Pase-like"/>
</dbReference>
<keyword evidence="5 9" id="KW-0378">Hydrolase</keyword>
<reference evidence="9" key="1">
    <citation type="journal article" date="2015" name="Proc. Natl. Acad. Sci. U.S.A.">
        <title>Networks of energetic and metabolic interactions define dynamics in microbial communities.</title>
        <authorList>
            <person name="Embree M."/>
            <person name="Liu J.K."/>
            <person name="Al-Bassam M.M."/>
            <person name="Zengler K."/>
        </authorList>
    </citation>
    <scope>NUCLEOTIDE SEQUENCE</scope>
</reference>
<evidence type="ECO:0000256" key="1">
    <source>
        <dbReference type="ARBA" id="ARBA00004970"/>
    </source>
</evidence>
<evidence type="ECO:0000259" key="8">
    <source>
        <dbReference type="Pfam" id="PF02811"/>
    </source>
</evidence>
<comment type="catalytic activity">
    <reaction evidence="7">
        <text>L-histidinol phosphate + H2O = L-histidinol + phosphate</text>
        <dbReference type="Rhea" id="RHEA:14465"/>
        <dbReference type="ChEBI" id="CHEBI:15377"/>
        <dbReference type="ChEBI" id="CHEBI:43474"/>
        <dbReference type="ChEBI" id="CHEBI:57699"/>
        <dbReference type="ChEBI" id="CHEBI:57980"/>
        <dbReference type="EC" id="3.1.3.15"/>
    </reaction>
</comment>
<organism evidence="9">
    <name type="scientific">hydrocarbon metagenome</name>
    <dbReference type="NCBI Taxonomy" id="938273"/>
    <lineage>
        <taxon>unclassified sequences</taxon>
        <taxon>metagenomes</taxon>
        <taxon>ecological metagenomes</taxon>
    </lineage>
</organism>
<comment type="pathway">
    <text evidence="1">Amino-acid biosynthesis; L-histidine biosynthesis; L-histidine from 5-phospho-alpha-D-ribose 1-diphosphate: step 8/9.</text>
</comment>
<proteinExistence type="inferred from homology"/>
<dbReference type="AlphaFoldDB" id="A0A0W8E8G7"/>
<evidence type="ECO:0000256" key="2">
    <source>
        <dbReference type="ARBA" id="ARBA00009152"/>
    </source>
</evidence>
<gene>
    <name evidence="9" type="ORF">ASZ90_017872</name>
</gene>
<dbReference type="GO" id="GO:0005737">
    <property type="term" value="C:cytoplasm"/>
    <property type="evidence" value="ECO:0007669"/>
    <property type="project" value="TreeGrafter"/>
</dbReference>
<dbReference type="InterPro" id="IPR010140">
    <property type="entry name" value="Histidinol_P_phosphatase_HisJ"/>
</dbReference>
<dbReference type="CDD" id="cd12110">
    <property type="entry name" value="PHP_HisPPase_Hisj_like"/>
    <property type="match status" value="1"/>
</dbReference>
<evidence type="ECO:0000256" key="7">
    <source>
        <dbReference type="ARBA" id="ARBA00049158"/>
    </source>
</evidence>
<comment type="caution">
    <text evidence="9">The sequence shown here is derived from an EMBL/GenBank/DDBJ whole genome shotgun (WGS) entry which is preliminary data.</text>
</comment>
<name>A0A0W8E8G7_9ZZZZ</name>
<sequence>MLLDYHIHALAHGEHNYSMDWLEQFLNTARSRQLIEIGFTEHDEFSSRIDFKLLERIRQENDDIAVKIGLEVDYWEGREKQISLIMARYPYDYVIGSIHYIDGWAFDHPDHRDGFEQMDIDEIYRHYFEIVNSSVKSGLFTIIGHIDLVKKWGHRPFKHNVNNYIKDVLNSIKKSDLTVEINSAGLRKPVAQIYPAREILEIMAGMKIPITLCSDAHHPSEVGAGIRQAAHLAWAAGYREIAAFNRGRRIMLPLVL</sequence>
<dbReference type="Pfam" id="PF02811">
    <property type="entry name" value="PHP"/>
    <property type="match status" value="1"/>
</dbReference>
<dbReference type="UniPathway" id="UPA00031">
    <property type="reaction ID" value="UER00013"/>
</dbReference>
<feature type="domain" description="PHP" evidence="8">
    <location>
        <begin position="5"/>
        <end position="184"/>
    </location>
</feature>
<dbReference type="InterPro" id="IPR004013">
    <property type="entry name" value="PHP_dom"/>
</dbReference>
<dbReference type="EMBL" id="LNQE01001842">
    <property type="protein sequence ID" value="KUG04733.1"/>
    <property type="molecule type" value="Genomic_DNA"/>
</dbReference>
<dbReference type="EC" id="3.1.3.15" evidence="3"/>
<evidence type="ECO:0000256" key="6">
    <source>
        <dbReference type="ARBA" id="ARBA00023102"/>
    </source>
</evidence>
<dbReference type="SUPFAM" id="SSF89550">
    <property type="entry name" value="PHP domain-like"/>
    <property type="match status" value="1"/>
</dbReference>
<evidence type="ECO:0000256" key="5">
    <source>
        <dbReference type="ARBA" id="ARBA00022801"/>
    </source>
</evidence>
<dbReference type="NCBIfam" id="TIGR01856">
    <property type="entry name" value="hisJ_fam"/>
    <property type="match status" value="1"/>
</dbReference>
<evidence type="ECO:0000313" key="9">
    <source>
        <dbReference type="EMBL" id="KUG04733.1"/>
    </source>
</evidence>
<evidence type="ECO:0000256" key="3">
    <source>
        <dbReference type="ARBA" id="ARBA00013085"/>
    </source>
</evidence>
<comment type="similarity">
    <text evidence="2">Belongs to the PHP hydrolase family. HisK subfamily.</text>
</comment>
<keyword evidence="4" id="KW-0028">Amino-acid biosynthesis</keyword>
<dbReference type="PANTHER" id="PTHR21039:SF0">
    <property type="entry name" value="HISTIDINOL-PHOSPHATASE"/>
    <property type="match status" value="1"/>
</dbReference>
<evidence type="ECO:0000256" key="4">
    <source>
        <dbReference type="ARBA" id="ARBA00022605"/>
    </source>
</evidence>
<protein>
    <recommendedName>
        <fullName evidence="3">histidinol-phosphatase</fullName>
        <ecNumber evidence="3">3.1.3.15</ecNumber>
    </recommendedName>
</protein>
<dbReference type="NCBIfam" id="NF005596">
    <property type="entry name" value="PRK07328.1"/>
    <property type="match status" value="1"/>
</dbReference>
<dbReference type="GO" id="GO:0000105">
    <property type="term" value="P:L-histidine biosynthetic process"/>
    <property type="evidence" value="ECO:0007669"/>
    <property type="project" value="UniProtKB-UniPathway"/>
</dbReference>
<accession>A0A0W8E8G7</accession>
<dbReference type="Gene3D" id="3.20.20.140">
    <property type="entry name" value="Metal-dependent hydrolases"/>
    <property type="match status" value="1"/>
</dbReference>